<protein>
    <submittedName>
        <fullName evidence="3">Initiator Replication family protein</fullName>
    </submittedName>
</protein>
<evidence type="ECO:0000259" key="2">
    <source>
        <dbReference type="Pfam" id="PF01051"/>
    </source>
</evidence>
<dbReference type="InterPro" id="IPR036390">
    <property type="entry name" value="WH_DNA-bd_sf"/>
</dbReference>
<comment type="similarity">
    <text evidence="1">Belongs to the initiator RepB protein family.</text>
</comment>
<sequence>MKGKKTESITMTLNLRGKNIVMSNAITRAAQSLSLAEKRIIFAAIAKMGGQYTPIKITAEEYANTFGMPLKQAYSQLKIAADNFFNRYISFRINEVSETDVDVWKIRWLGAYKYNEGEAHVVLSFTPQVTPYLCELEENFTKYQLSQACGLRSVHSWRLLELFEQMNTHKDNNGWLSISLDDFHHAMESPESYKKTFGLLRERVIEPAVKELTEKDNWIIQWKPLKRGKKVVRLEFWFQKDEQSKIIKN</sequence>
<feature type="domain" description="Initiator Rep protein WH1" evidence="2">
    <location>
        <begin position="20"/>
        <end position="163"/>
    </location>
</feature>
<proteinExistence type="inferred from homology"/>
<dbReference type="AlphaFoldDB" id="A0A6N3RA81"/>
<reference evidence="3 4" key="1">
    <citation type="submission" date="2012-03" db="EMBL/GenBank/DDBJ databases">
        <authorList>
            <person name="Rasko D."/>
            <person name="Redman J."/>
            <person name="Daugherty S.C."/>
            <person name="Tallon L."/>
            <person name="Sadzewicz L."/>
            <person name="Jones K."/>
            <person name="Santana-Cruz I."/>
            <person name="Liu X."/>
        </authorList>
    </citation>
    <scope>NUCLEOTIDE SEQUENCE [LARGE SCALE GENOMIC DNA]</scope>
    <source>
        <strain evidence="3 4">CCH060</strain>
    </source>
</reference>
<comment type="caution">
    <text evidence="3">The sequence shown here is derived from an EMBL/GenBank/DDBJ whole genome shotgun (WGS) entry which is preliminary data.</text>
</comment>
<dbReference type="GO" id="GO:0006270">
    <property type="term" value="P:DNA replication initiation"/>
    <property type="evidence" value="ECO:0007669"/>
    <property type="project" value="InterPro"/>
</dbReference>
<dbReference type="Proteomes" id="UP000005406">
    <property type="component" value="Unassembled WGS sequence"/>
</dbReference>
<name>A0A6N3RA81_SHIFL</name>
<dbReference type="InterPro" id="IPR036388">
    <property type="entry name" value="WH-like_DNA-bd_sf"/>
</dbReference>
<organism evidence="3 4">
    <name type="scientific">Shigella flexneri CCH060</name>
    <dbReference type="NCBI Taxonomy" id="754091"/>
    <lineage>
        <taxon>Bacteria</taxon>
        <taxon>Pseudomonadati</taxon>
        <taxon>Pseudomonadota</taxon>
        <taxon>Gammaproteobacteria</taxon>
        <taxon>Enterobacterales</taxon>
        <taxon>Enterobacteriaceae</taxon>
        <taxon>Shigella</taxon>
    </lineage>
</organism>
<dbReference type="RefSeq" id="WP_000676688.1">
    <property type="nucleotide sequence ID" value="NZ_AKMW01000016.1"/>
</dbReference>
<dbReference type="SUPFAM" id="SSF46785">
    <property type="entry name" value="Winged helix' DNA-binding domain"/>
    <property type="match status" value="2"/>
</dbReference>
<evidence type="ECO:0000313" key="3">
    <source>
        <dbReference type="EMBL" id="EIQ17351.1"/>
    </source>
</evidence>
<dbReference type="Pfam" id="PF01051">
    <property type="entry name" value="Rep3_N"/>
    <property type="match status" value="1"/>
</dbReference>
<gene>
    <name evidence="3" type="ORF">SFCCH060_5260</name>
</gene>
<evidence type="ECO:0000313" key="4">
    <source>
        <dbReference type="Proteomes" id="UP000005406"/>
    </source>
</evidence>
<dbReference type="Gene3D" id="1.10.10.10">
    <property type="entry name" value="Winged helix-like DNA-binding domain superfamily/Winged helix DNA-binding domain"/>
    <property type="match status" value="2"/>
</dbReference>
<evidence type="ECO:0000256" key="1">
    <source>
        <dbReference type="ARBA" id="ARBA00038283"/>
    </source>
</evidence>
<dbReference type="GO" id="GO:0003887">
    <property type="term" value="F:DNA-directed DNA polymerase activity"/>
    <property type="evidence" value="ECO:0007669"/>
    <property type="project" value="InterPro"/>
</dbReference>
<dbReference type="Pfam" id="PF21205">
    <property type="entry name" value="Rep3_C"/>
    <property type="match status" value="1"/>
</dbReference>
<dbReference type="InterPro" id="IPR000525">
    <property type="entry name" value="Initiator_Rep_WH1"/>
</dbReference>
<dbReference type="EMBL" id="AKMW01000016">
    <property type="protein sequence ID" value="EIQ17351.1"/>
    <property type="molecule type" value="Genomic_DNA"/>
</dbReference>
<accession>A0A6N3RA81</accession>